<dbReference type="InterPro" id="IPR036397">
    <property type="entry name" value="RNaseH_sf"/>
</dbReference>
<evidence type="ECO:0000259" key="10">
    <source>
        <dbReference type="PROSITE" id="PS50994"/>
    </source>
</evidence>
<dbReference type="PROSITE" id="PS00141">
    <property type="entry name" value="ASP_PROTEASE"/>
    <property type="match status" value="1"/>
</dbReference>
<dbReference type="InterPro" id="IPR043502">
    <property type="entry name" value="DNA/RNA_pol_sf"/>
</dbReference>
<dbReference type="InterPro" id="IPR012337">
    <property type="entry name" value="RNaseH-like_sf"/>
</dbReference>
<proteinExistence type="inferred from homology"/>
<reference evidence="11 12" key="1">
    <citation type="submission" date="2024-06" db="EMBL/GenBank/DDBJ databases">
        <title>The draft genome of Grus japonensis, version 3.</title>
        <authorList>
            <person name="Nabeshima K."/>
            <person name="Suzuki S."/>
            <person name="Onuma M."/>
        </authorList>
    </citation>
    <scope>NUCLEOTIDE SEQUENCE [LARGE SCALE GENOMIC DNA]</scope>
    <source>
        <strain evidence="11 12">451A</strain>
    </source>
</reference>
<dbReference type="AlphaFoldDB" id="A0ABC9YH02"/>
<feature type="domain" description="Integrase catalytic" evidence="10">
    <location>
        <begin position="762"/>
        <end position="881"/>
    </location>
</feature>
<keyword evidence="4" id="KW-0548">Nucleotidyltransferase</keyword>
<evidence type="ECO:0000256" key="7">
    <source>
        <dbReference type="ARBA" id="ARBA00022801"/>
    </source>
</evidence>
<dbReference type="PROSITE" id="PS50878">
    <property type="entry name" value="RT_POL"/>
    <property type="match status" value="1"/>
</dbReference>
<evidence type="ECO:0000256" key="2">
    <source>
        <dbReference type="ARBA" id="ARBA00012180"/>
    </source>
</evidence>
<keyword evidence="3" id="KW-0808">Transferase</keyword>
<dbReference type="InterPro" id="IPR001969">
    <property type="entry name" value="Aspartic_peptidase_AS"/>
</dbReference>
<keyword evidence="6" id="KW-0255">Endonuclease</keyword>
<dbReference type="Gene3D" id="3.30.70.270">
    <property type="match status" value="1"/>
</dbReference>
<dbReference type="InterPro" id="IPR043128">
    <property type="entry name" value="Rev_trsase/Diguanyl_cyclase"/>
</dbReference>
<dbReference type="Pfam" id="PF00665">
    <property type="entry name" value="rve"/>
    <property type="match status" value="1"/>
</dbReference>
<evidence type="ECO:0000256" key="4">
    <source>
        <dbReference type="ARBA" id="ARBA00022695"/>
    </source>
</evidence>
<dbReference type="EC" id="3.1.26.4" evidence="2"/>
<comment type="similarity">
    <text evidence="1">Belongs to the beta type-B retroviral polymerase family. HERV class-II K(HML-2) pol subfamily.</text>
</comment>
<dbReference type="Gene3D" id="3.30.420.10">
    <property type="entry name" value="Ribonuclease H-like superfamily/Ribonuclease H"/>
    <property type="match status" value="3"/>
</dbReference>
<dbReference type="PROSITE" id="PS50994">
    <property type="entry name" value="INTEGRASE"/>
    <property type="match status" value="1"/>
</dbReference>
<dbReference type="SUPFAM" id="SSF50630">
    <property type="entry name" value="Acid proteases"/>
    <property type="match status" value="1"/>
</dbReference>
<dbReference type="InterPro" id="IPR001584">
    <property type="entry name" value="Integrase_cat-core"/>
</dbReference>
<sequence length="995" mass="113820">MQKYFSRLPGEHILTWLLRCWDNGASSLELEGREAKQLGSLSREGGIDKAIGKKAQALSLWRRLLSSVRERYPFSEDVVCQPGKWTTMEKGIQYLREVAVREMVYYDPDNAQLPTDPDEVQCTRPMWRKFVRSAPSSYANSLAVIDWKSEEAPTVDEVAGRLRQYEESLSSSSRLWRNCPRMSGNSKRIYLTPHLYRPVLQLLGVEERDNWVYWTVWIRWPGTSDPQEYKALVDTGAQCTLMPSSYEGVEPICISGVTGGSQQLTPLEAEVSLTGNEWEKHPIVTGPEALCILGIDYLWRGYFKDPKGYWWAFGIAALEAEEIEKLSSLPSLSEDPSVVGLLRVEEQQVPIATTTVHRRQYRTNRDSLVPIHKLIRQLEGQGVISRTHSPFNSPIWPVRKSNGEWRLTVGYRGLNEVTPPISAAVPDMLELQYELESKAAKWYATTDIANAFFSIPLAAECRPQFAFTWRGVQYTWNRLPQGWKHSPTIGHGLIQSALEQGEAPKHLQYIDDIIVWGNSAEEVSEKGKKIIQILLQAGFTIKRRNPNHPGILEVITDWPEGKDFGMSPEEEVTHAEEAPLYNKLTEDEKPYALFTDGSCRIVGKHRRWKAAVWSPTRQVAEAAEGEGESSQFAEQWKRNNWQHRGKPIWAAPLWQDIAARLEKLVVKVRHVDAHIPKSRATEEHQNNQQVDQAAKIEVAQVDLDWQHKGELFIARWAHDTSGHQGRDATYRWARDRGVDLSMDAISQVIHQCETCAAIKQAKRVKPLWYGGRWLKYKYGEAWQIDYIMLPQTRQGKRYVLTMVEATTGWLETYSVPHATARNTILGLEKQVLWRHGTPERIESDNRTHFRNNLIDTWAKEHGIEWVYHIPYHAPASGKIERDMDSGIECTLSKFADDTKMCGAVDTLEGRDAIQRDLDRLERWARANCMKFNKAKCKVLHVGWGNPKHSYRLGREWIESSPEEKDLGVLIDEKLNMSQQCVLEAQKALIVLCIGS</sequence>
<name>A0ABC9YH02_GRUJA</name>
<evidence type="ECO:0000256" key="8">
    <source>
        <dbReference type="ARBA" id="ARBA00022918"/>
    </source>
</evidence>
<organism evidence="11 12">
    <name type="scientific">Grus japonensis</name>
    <name type="common">Japanese crane</name>
    <name type="synonym">Red-crowned crane</name>
    <dbReference type="NCBI Taxonomy" id="30415"/>
    <lineage>
        <taxon>Eukaryota</taxon>
        <taxon>Metazoa</taxon>
        <taxon>Chordata</taxon>
        <taxon>Craniata</taxon>
        <taxon>Vertebrata</taxon>
        <taxon>Euteleostomi</taxon>
        <taxon>Archelosauria</taxon>
        <taxon>Archosauria</taxon>
        <taxon>Dinosauria</taxon>
        <taxon>Saurischia</taxon>
        <taxon>Theropoda</taxon>
        <taxon>Coelurosauria</taxon>
        <taxon>Aves</taxon>
        <taxon>Neognathae</taxon>
        <taxon>Neoaves</taxon>
        <taxon>Gruiformes</taxon>
        <taxon>Gruidae</taxon>
        <taxon>Grus</taxon>
    </lineage>
</organism>
<gene>
    <name evidence="11" type="ORF">GRJ2_003286400</name>
</gene>
<evidence type="ECO:0000256" key="1">
    <source>
        <dbReference type="ARBA" id="ARBA00010879"/>
    </source>
</evidence>
<dbReference type="GO" id="GO:0003964">
    <property type="term" value="F:RNA-directed DNA polymerase activity"/>
    <property type="evidence" value="ECO:0007669"/>
    <property type="project" value="UniProtKB-KW"/>
</dbReference>
<evidence type="ECO:0000256" key="3">
    <source>
        <dbReference type="ARBA" id="ARBA00022679"/>
    </source>
</evidence>
<dbReference type="PANTHER" id="PTHR33064:SF29">
    <property type="entry name" value="PEPTIDASE A2 DOMAIN-CONTAINING PROTEIN-RELATED"/>
    <property type="match status" value="1"/>
</dbReference>
<dbReference type="Pfam" id="PF00078">
    <property type="entry name" value="RVT_1"/>
    <property type="match status" value="1"/>
</dbReference>
<dbReference type="SUPFAM" id="SSF53098">
    <property type="entry name" value="Ribonuclease H-like"/>
    <property type="match status" value="2"/>
</dbReference>
<dbReference type="PANTHER" id="PTHR33064">
    <property type="entry name" value="POL PROTEIN"/>
    <property type="match status" value="1"/>
</dbReference>
<evidence type="ECO:0000313" key="11">
    <source>
        <dbReference type="EMBL" id="GAB0208207.1"/>
    </source>
</evidence>
<keyword evidence="8" id="KW-0695">RNA-directed DNA polymerase</keyword>
<feature type="domain" description="Reverse transcriptase" evidence="9">
    <location>
        <begin position="379"/>
        <end position="568"/>
    </location>
</feature>
<protein>
    <recommendedName>
        <fullName evidence="2">ribonuclease H</fullName>
        <ecNumber evidence="2">3.1.26.4</ecNumber>
    </recommendedName>
</protein>
<dbReference type="GO" id="GO:0004523">
    <property type="term" value="F:RNA-DNA hybrid ribonuclease activity"/>
    <property type="evidence" value="ECO:0007669"/>
    <property type="project" value="UniProtKB-EC"/>
</dbReference>
<evidence type="ECO:0000256" key="6">
    <source>
        <dbReference type="ARBA" id="ARBA00022759"/>
    </source>
</evidence>
<dbReference type="InterPro" id="IPR000477">
    <property type="entry name" value="RT_dom"/>
</dbReference>
<evidence type="ECO:0000256" key="5">
    <source>
        <dbReference type="ARBA" id="ARBA00022722"/>
    </source>
</evidence>
<accession>A0ABC9YH02</accession>
<dbReference type="InterPro" id="IPR051320">
    <property type="entry name" value="Viral_Replic_Matur_Polypro"/>
</dbReference>
<dbReference type="Proteomes" id="UP001623348">
    <property type="component" value="Unassembled WGS sequence"/>
</dbReference>
<keyword evidence="12" id="KW-1185">Reference proteome</keyword>
<dbReference type="InterPro" id="IPR021109">
    <property type="entry name" value="Peptidase_aspartic_dom_sf"/>
</dbReference>
<comment type="caution">
    <text evidence="11">The sequence shown here is derived from an EMBL/GenBank/DDBJ whole genome shotgun (WGS) entry which is preliminary data.</text>
</comment>
<dbReference type="Gene3D" id="3.10.10.10">
    <property type="entry name" value="HIV Type 1 Reverse Transcriptase, subunit A, domain 1"/>
    <property type="match status" value="1"/>
</dbReference>
<dbReference type="EMBL" id="BAAFJT010000255">
    <property type="protein sequence ID" value="GAB0208207.1"/>
    <property type="molecule type" value="Genomic_DNA"/>
</dbReference>
<evidence type="ECO:0000313" key="12">
    <source>
        <dbReference type="Proteomes" id="UP001623348"/>
    </source>
</evidence>
<keyword evidence="7" id="KW-0378">Hydrolase</keyword>
<evidence type="ECO:0000259" key="9">
    <source>
        <dbReference type="PROSITE" id="PS50878"/>
    </source>
</evidence>
<keyword evidence="5" id="KW-0540">Nuclease</keyword>
<dbReference type="SUPFAM" id="SSF56672">
    <property type="entry name" value="DNA/RNA polymerases"/>
    <property type="match status" value="1"/>
</dbReference>